<comment type="caution">
    <text evidence="1">The sequence shown here is derived from an EMBL/GenBank/DDBJ whole genome shotgun (WGS) entry which is preliminary data.</text>
</comment>
<sequence>MLDLNLKGKKIAVFCPAFFGYDNDIKNTLEKAGAKVSLLDERVFTNTLGRALVRLGFHRLINSYIDDFYSENLVNKAKEIDYILLVNPETVSVDILEKAIKVNPQIKIITYMWDSFRNKPYSKKYIDVSCSFFTFDPSDAKENNIGFLPLFYVKEYDGLDLKPTMYDFSFVGTAHSERFRSVSNITKGSDAKFLFFYCPSYMVFLFKKYLKGELQGLKLSDVSFSSMSRADVVSLIEKTNTIIDISHPDQIGLTMRTIEMLGAGKKLITTNSQVLSYDFYHPNNILYVDDKTSTETINEFVDVPYSPIEYELRNKYSINSWIENLFI</sequence>
<gene>
    <name evidence="1" type="ORF">APQ14_00730</name>
</gene>
<dbReference type="RefSeq" id="WP_060466976.1">
    <property type="nucleotide sequence ID" value="NZ_AP025514.1"/>
</dbReference>
<organism evidence="1 2">
    <name type="scientific">Vibrio toranzoniae</name>
    <dbReference type="NCBI Taxonomy" id="1194427"/>
    <lineage>
        <taxon>Bacteria</taxon>
        <taxon>Pseudomonadati</taxon>
        <taxon>Pseudomonadota</taxon>
        <taxon>Gammaproteobacteria</taxon>
        <taxon>Vibrionales</taxon>
        <taxon>Vibrionaceae</taxon>
        <taxon>Vibrio</taxon>
    </lineage>
</organism>
<accession>A0A109DC71</accession>
<evidence type="ECO:0008006" key="3">
    <source>
        <dbReference type="Google" id="ProtNLM"/>
    </source>
</evidence>
<protein>
    <recommendedName>
        <fullName evidence="3">Lipopolysaccharide biosynthesis protein</fullName>
    </recommendedName>
</protein>
<proteinExistence type="predicted"/>
<evidence type="ECO:0000313" key="2">
    <source>
        <dbReference type="Proteomes" id="UP000057389"/>
    </source>
</evidence>
<reference evidence="1 2" key="1">
    <citation type="submission" date="2015-11" db="EMBL/GenBank/DDBJ databases">
        <title>Draft WGS of Vibrio toranzoniae.</title>
        <authorList>
            <person name="Lasa A."/>
            <person name="Romalde J.L."/>
        </authorList>
    </citation>
    <scope>NUCLEOTIDE SEQUENCE [LARGE SCALE GENOMIC DNA]</scope>
    <source>
        <strain evidence="1 2">Vb 10.8</strain>
    </source>
</reference>
<dbReference type="EMBL" id="LMXU01000002">
    <property type="protein sequence ID" value="KWU02505.1"/>
    <property type="molecule type" value="Genomic_DNA"/>
</dbReference>
<dbReference type="AlphaFoldDB" id="A0A109DC71"/>
<name>A0A109DC71_9VIBR</name>
<dbReference type="GeneID" id="300177226"/>
<dbReference type="OrthoDB" id="3251881at2"/>
<evidence type="ECO:0000313" key="1">
    <source>
        <dbReference type="EMBL" id="KWU02505.1"/>
    </source>
</evidence>
<keyword evidence="2" id="KW-1185">Reference proteome</keyword>
<dbReference type="Proteomes" id="UP000057389">
    <property type="component" value="Unassembled WGS sequence"/>
</dbReference>